<sequence>MGRIIFYKQKSNKVIPPEADAPASLWLAFGAKTRKSPTLVVIPISSGQIAFLFSYIAEVSIPRLLVDGKTGSLA</sequence>
<evidence type="ECO:0000313" key="2">
    <source>
        <dbReference type="EMBL" id="OGY44033.1"/>
    </source>
</evidence>
<evidence type="ECO:0000313" key="3">
    <source>
        <dbReference type="Proteomes" id="UP000176241"/>
    </source>
</evidence>
<dbReference type="STRING" id="1797533.A2731_03030"/>
<keyword evidence="1" id="KW-0472">Membrane</keyword>
<gene>
    <name evidence="2" type="ORF">A2731_03030</name>
</gene>
<dbReference type="EMBL" id="MHIC01000037">
    <property type="protein sequence ID" value="OGY44033.1"/>
    <property type="molecule type" value="Genomic_DNA"/>
</dbReference>
<dbReference type="AlphaFoldDB" id="A0A1G1XVE3"/>
<feature type="transmembrane region" description="Helical" evidence="1">
    <location>
        <begin position="39"/>
        <end position="57"/>
    </location>
</feature>
<comment type="caution">
    <text evidence="2">The sequence shown here is derived from an EMBL/GenBank/DDBJ whole genome shotgun (WGS) entry which is preliminary data.</text>
</comment>
<organism evidence="2 3">
    <name type="scientific">Candidatus Buchananbacteria bacterium RIFCSPHIGHO2_01_FULL_39_8</name>
    <dbReference type="NCBI Taxonomy" id="1797533"/>
    <lineage>
        <taxon>Bacteria</taxon>
        <taxon>Candidatus Buchananiibacteriota</taxon>
    </lineage>
</organism>
<keyword evidence="1" id="KW-1133">Transmembrane helix</keyword>
<protein>
    <submittedName>
        <fullName evidence="2">Uncharacterized protein</fullName>
    </submittedName>
</protein>
<evidence type="ECO:0000256" key="1">
    <source>
        <dbReference type="SAM" id="Phobius"/>
    </source>
</evidence>
<dbReference type="Proteomes" id="UP000176241">
    <property type="component" value="Unassembled WGS sequence"/>
</dbReference>
<reference evidence="2 3" key="1">
    <citation type="journal article" date="2016" name="Nat. Commun.">
        <title>Thousands of microbial genomes shed light on interconnected biogeochemical processes in an aquifer system.</title>
        <authorList>
            <person name="Anantharaman K."/>
            <person name="Brown C.T."/>
            <person name="Hug L.A."/>
            <person name="Sharon I."/>
            <person name="Castelle C.J."/>
            <person name="Probst A.J."/>
            <person name="Thomas B.C."/>
            <person name="Singh A."/>
            <person name="Wilkins M.J."/>
            <person name="Karaoz U."/>
            <person name="Brodie E.L."/>
            <person name="Williams K.H."/>
            <person name="Hubbard S.S."/>
            <person name="Banfield J.F."/>
        </authorList>
    </citation>
    <scope>NUCLEOTIDE SEQUENCE [LARGE SCALE GENOMIC DNA]</scope>
</reference>
<name>A0A1G1XVE3_9BACT</name>
<keyword evidence="1" id="KW-0812">Transmembrane</keyword>
<proteinExistence type="predicted"/>
<accession>A0A1G1XVE3</accession>